<evidence type="ECO:0000313" key="1">
    <source>
        <dbReference type="EMBL" id="QCI60541.1"/>
    </source>
</evidence>
<keyword evidence="2" id="KW-1185">Reference proteome</keyword>
<organism evidence="1 2">
    <name type="scientific">Dysosmobacter welbionis</name>
    <dbReference type="NCBI Taxonomy" id="2093857"/>
    <lineage>
        <taxon>Bacteria</taxon>
        <taxon>Bacillati</taxon>
        <taxon>Bacillota</taxon>
        <taxon>Clostridia</taxon>
        <taxon>Eubacteriales</taxon>
        <taxon>Oscillospiraceae</taxon>
        <taxon>Dysosmobacter</taxon>
    </lineage>
</organism>
<protein>
    <submittedName>
        <fullName evidence="1">Uncharacterized protein</fullName>
    </submittedName>
</protein>
<gene>
    <name evidence="1" type="ORF">EIO64_16140</name>
</gene>
<evidence type="ECO:0000313" key="2">
    <source>
        <dbReference type="Proteomes" id="UP000298642"/>
    </source>
</evidence>
<dbReference type="KEGG" id="obj:EIO64_16140"/>
<dbReference type="AlphaFoldDB" id="A0A4D7AS22"/>
<proteinExistence type="predicted"/>
<accession>A0A4D7AS22</accession>
<dbReference type="Proteomes" id="UP000298642">
    <property type="component" value="Chromosome"/>
</dbReference>
<dbReference type="EMBL" id="CP034413">
    <property type="protein sequence ID" value="QCI60541.1"/>
    <property type="molecule type" value="Genomic_DNA"/>
</dbReference>
<dbReference type="GeneID" id="89522566"/>
<sequence>MDKFPLMQGCFSVGELITEQEALYTWFEARCRLPGEGLWCAWAVGDRGELRLGVLEPCGDRATIRRRFSARLTAPLGKLRQGEIRPAHPPEPEDWTPLERSAVRLRSPWLREQLHLVPGVLVREEQGRRELAVPYDVGRPFPLTALFCFAHIRRIHGRSYAIFAFNGEERPVF</sequence>
<dbReference type="RefSeq" id="WP_119310809.1">
    <property type="nucleotide sequence ID" value="NZ_CP034413.3"/>
</dbReference>
<name>A0A4D7AS22_9FIRM</name>
<reference evidence="2" key="1">
    <citation type="submission" date="2018-12" db="EMBL/GenBank/DDBJ databases">
        <title>Dusodibacter welbiota gen. nov., sp. nov., isolated from human faeces and emended description of the Oscillibacter genus.</title>
        <authorList>
            <person name="Le Roy T."/>
            <person name="Van der Smissen P."/>
            <person name="Delzenne N."/>
            <person name="Muccioli G."/>
            <person name="Collet J.F."/>
            <person name="Cani P.D."/>
        </authorList>
    </citation>
    <scope>NUCLEOTIDE SEQUENCE [LARGE SCALE GENOMIC DNA]</scope>
    <source>
        <strain evidence="2">J115</strain>
    </source>
</reference>